<dbReference type="AlphaFoldDB" id="A0AA39I597"/>
<proteinExistence type="predicted"/>
<feature type="transmembrane region" description="Helical" evidence="1">
    <location>
        <begin position="53"/>
        <end position="80"/>
    </location>
</feature>
<dbReference type="Proteomes" id="UP001175271">
    <property type="component" value="Unassembled WGS sequence"/>
</dbReference>
<reference evidence="2" key="1">
    <citation type="submission" date="2023-06" db="EMBL/GenBank/DDBJ databases">
        <title>Genomic analysis of the entomopathogenic nematode Steinernema hermaphroditum.</title>
        <authorList>
            <person name="Schwarz E.M."/>
            <person name="Heppert J.K."/>
            <person name="Baniya A."/>
            <person name="Schwartz H.T."/>
            <person name="Tan C.-H."/>
            <person name="Antoshechkin I."/>
            <person name="Sternberg P.W."/>
            <person name="Goodrich-Blair H."/>
            <person name="Dillman A.R."/>
        </authorList>
    </citation>
    <scope>NUCLEOTIDE SEQUENCE</scope>
    <source>
        <strain evidence="2">PS9179</strain>
        <tissue evidence="2">Whole animal</tissue>
    </source>
</reference>
<keyword evidence="3" id="KW-1185">Reference proteome</keyword>
<protein>
    <submittedName>
        <fullName evidence="2">Uncharacterized protein</fullName>
    </submittedName>
</protein>
<gene>
    <name evidence="2" type="ORF">QR680_013362</name>
</gene>
<keyword evidence="1" id="KW-1133">Transmembrane helix</keyword>
<keyword evidence="1" id="KW-0812">Transmembrane</keyword>
<keyword evidence="1" id="KW-0472">Membrane</keyword>
<accession>A0AA39I597</accession>
<evidence type="ECO:0000313" key="2">
    <source>
        <dbReference type="EMBL" id="KAK0418086.1"/>
    </source>
</evidence>
<evidence type="ECO:0000256" key="1">
    <source>
        <dbReference type="SAM" id="Phobius"/>
    </source>
</evidence>
<sequence length="133" mass="14712">MSADSGQRDPVLVAGNEHIDATLSNESPPWGVLAFMENEIHCREDLNQMGLDAVFYATTFIPALLSVVFLVISIFMYLFIKRRNAHEVMDSVLAAAIPMKVLSGISGLQFGRDGLDWKKEGGASTRKKRGRKK</sequence>
<comment type="caution">
    <text evidence="2">The sequence shown here is derived from an EMBL/GenBank/DDBJ whole genome shotgun (WGS) entry which is preliminary data.</text>
</comment>
<name>A0AA39I597_9BILA</name>
<dbReference type="EMBL" id="JAUCMV010000002">
    <property type="protein sequence ID" value="KAK0418086.1"/>
    <property type="molecule type" value="Genomic_DNA"/>
</dbReference>
<evidence type="ECO:0000313" key="3">
    <source>
        <dbReference type="Proteomes" id="UP001175271"/>
    </source>
</evidence>
<organism evidence="2 3">
    <name type="scientific">Steinernema hermaphroditum</name>
    <dbReference type="NCBI Taxonomy" id="289476"/>
    <lineage>
        <taxon>Eukaryota</taxon>
        <taxon>Metazoa</taxon>
        <taxon>Ecdysozoa</taxon>
        <taxon>Nematoda</taxon>
        <taxon>Chromadorea</taxon>
        <taxon>Rhabditida</taxon>
        <taxon>Tylenchina</taxon>
        <taxon>Panagrolaimomorpha</taxon>
        <taxon>Strongyloidoidea</taxon>
        <taxon>Steinernematidae</taxon>
        <taxon>Steinernema</taxon>
    </lineage>
</organism>